<organism evidence="1">
    <name type="scientific">marine sediment metagenome</name>
    <dbReference type="NCBI Taxonomy" id="412755"/>
    <lineage>
        <taxon>unclassified sequences</taxon>
        <taxon>metagenomes</taxon>
        <taxon>ecological metagenomes</taxon>
    </lineage>
</organism>
<gene>
    <name evidence="1" type="ORF">S01H4_26109</name>
</gene>
<accession>X1AHS4</accession>
<sequence length="250" mass="27691">GEIDFEKVDVKALPKPKLIPIEEKAIMAQVNKEMPGHGLKYNGEWETMPGKPLVYQFTPQEGPIEGATFSTTSFKPEAIKAGLKKMITIRAKPKIVPKVEPKVAPKVEPKAPPKGKLVILKDKKKLLADIDKAIKEAPAKPETKTVYEATISDKWYKERVKIIRPTEAEAKKVAEEQLKKDEYINVMAREQPIETITFEIDGGAHVFDSKDALTAFREKVQKTKEGAKIGIPNCGIGVFETPVPTSGSCM</sequence>
<feature type="non-terminal residue" evidence="1">
    <location>
        <position position="1"/>
    </location>
</feature>
<dbReference type="AlphaFoldDB" id="X1AHS4"/>
<evidence type="ECO:0000313" key="1">
    <source>
        <dbReference type="EMBL" id="GAG82165.1"/>
    </source>
</evidence>
<proteinExistence type="predicted"/>
<protein>
    <submittedName>
        <fullName evidence="1">Uncharacterized protein</fullName>
    </submittedName>
</protein>
<dbReference type="EMBL" id="BART01012532">
    <property type="protein sequence ID" value="GAG82165.1"/>
    <property type="molecule type" value="Genomic_DNA"/>
</dbReference>
<name>X1AHS4_9ZZZZ</name>
<reference evidence="1" key="1">
    <citation type="journal article" date="2014" name="Front. Microbiol.">
        <title>High frequency of phylogenetically diverse reductive dehalogenase-homologous genes in deep subseafloor sedimentary metagenomes.</title>
        <authorList>
            <person name="Kawai M."/>
            <person name="Futagami T."/>
            <person name="Toyoda A."/>
            <person name="Takaki Y."/>
            <person name="Nishi S."/>
            <person name="Hori S."/>
            <person name="Arai W."/>
            <person name="Tsubouchi T."/>
            <person name="Morono Y."/>
            <person name="Uchiyama I."/>
            <person name="Ito T."/>
            <person name="Fujiyama A."/>
            <person name="Inagaki F."/>
            <person name="Takami H."/>
        </authorList>
    </citation>
    <scope>NUCLEOTIDE SEQUENCE</scope>
    <source>
        <strain evidence="1">Expedition CK06-06</strain>
    </source>
</reference>
<comment type="caution">
    <text evidence="1">The sequence shown here is derived from an EMBL/GenBank/DDBJ whole genome shotgun (WGS) entry which is preliminary data.</text>
</comment>